<keyword evidence="1" id="KW-0067">ATP-binding</keyword>
<dbReference type="GO" id="GO:0004386">
    <property type="term" value="F:helicase activity"/>
    <property type="evidence" value="ECO:0007669"/>
    <property type="project" value="UniProtKB-KW"/>
</dbReference>
<name>A0AAD3N235_LATJO</name>
<dbReference type="InterPro" id="IPR027417">
    <property type="entry name" value="P-loop_NTPase"/>
</dbReference>
<gene>
    <name evidence="1" type="ORF">AKAME5_001559400</name>
</gene>
<evidence type="ECO:0000313" key="1">
    <source>
        <dbReference type="EMBL" id="GLD64029.1"/>
    </source>
</evidence>
<dbReference type="Proteomes" id="UP001279410">
    <property type="component" value="Unassembled WGS sequence"/>
</dbReference>
<keyword evidence="2" id="KW-1185">Reference proteome</keyword>
<dbReference type="EMBL" id="BRZM01000065">
    <property type="protein sequence ID" value="GLD64029.1"/>
    <property type="molecule type" value="Genomic_DNA"/>
</dbReference>
<proteinExistence type="predicted"/>
<protein>
    <submittedName>
        <fullName evidence="1">Pre-mRNA-splicing factor ATP-dependent RNA helicase DHX32 isoform X1</fullName>
    </submittedName>
</protein>
<organism evidence="1 2">
    <name type="scientific">Lates japonicus</name>
    <name type="common">Japanese lates</name>
    <dbReference type="NCBI Taxonomy" id="270547"/>
    <lineage>
        <taxon>Eukaryota</taxon>
        <taxon>Metazoa</taxon>
        <taxon>Chordata</taxon>
        <taxon>Craniata</taxon>
        <taxon>Vertebrata</taxon>
        <taxon>Euteleostomi</taxon>
        <taxon>Actinopterygii</taxon>
        <taxon>Neopterygii</taxon>
        <taxon>Teleostei</taxon>
        <taxon>Neoteleostei</taxon>
        <taxon>Acanthomorphata</taxon>
        <taxon>Carangaria</taxon>
        <taxon>Carangaria incertae sedis</taxon>
        <taxon>Centropomidae</taxon>
        <taxon>Lates</taxon>
    </lineage>
</organism>
<keyword evidence="1" id="KW-0547">Nucleotide-binding</keyword>
<comment type="caution">
    <text evidence="1">The sequence shown here is derived from an EMBL/GenBank/DDBJ whole genome shotgun (WGS) entry which is preliminary data.</text>
</comment>
<keyword evidence="1" id="KW-0378">Hydrolase</keyword>
<dbReference type="AlphaFoldDB" id="A0AAD3N235"/>
<dbReference type="Gene3D" id="3.40.50.300">
    <property type="entry name" value="P-loop containing nucleotide triphosphate hydrolases"/>
    <property type="match status" value="1"/>
</dbReference>
<sequence length="307" mass="33974">MLLREMMSDPLLERYAVVIVDQAHEDHTWPPASSGSAEGRWPYEADSASAAVPLIHLESPAPGRRRHSSSGESYFCSAPSVWCTRIHHSEERGDVVVFLVTMQIWPDILCHERHNLPHDLKHCLLLLYPSQPGTLPDLGRGGRRIHEVFLIQPTDFFWRCFNSVPGQTASCETRPHIVGLTSSPRVFLKRMEIAGLSHCDFIDERCSQKVHQPRSWRPDAGFRGAGLPGTALDNSLSGIGIIMSVPVEPQMAKVAAAPPCEFDCVSGGHHGCHADSLEPELTDTLKRIPGCPSPVPMPGSRKQHLQR</sequence>
<accession>A0AAD3N235</accession>
<evidence type="ECO:0000313" key="2">
    <source>
        <dbReference type="Proteomes" id="UP001279410"/>
    </source>
</evidence>
<reference evidence="1" key="1">
    <citation type="submission" date="2022-08" db="EMBL/GenBank/DDBJ databases">
        <title>Genome sequencing of akame (Lates japonicus).</title>
        <authorList>
            <person name="Hashiguchi Y."/>
            <person name="Takahashi H."/>
        </authorList>
    </citation>
    <scope>NUCLEOTIDE SEQUENCE</scope>
    <source>
        <strain evidence="1">Kochi</strain>
    </source>
</reference>
<keyword evidence="1" id="KW-0347">Helicase</keyword>